<evidence type="ECO:0000313" key="3">
    <source>
        <dbReference type="Proteomes" id="UP000036403"/>
    </source>
</evidence>
<protein>
    <submittedName>
        <fullName evidence="2">Neurofilament medium polypeptide-like protein</fullName>
    </submittedName>
</protein>
<keyword evidence="3" id="KW-1185">Reference proteome</keyword>
<accession>A0A0J7KMB6</accession>
<sequence>MGDWKNHFQHLLEGSEKDKKEDVERRSLNEDQEEELRDEEIEKQIKKLKRKKAVGADGLGSEVWLYSEGQIREKLKELCKLV</sequence>
<dbReference type="AlphaFoldDB" id="A0A0J7KMB6"/>
<proteinExistence type="predicted"/>
<feature type="compositionally biased region" description="Basic and acidic residues" evidence="1">
    <location>
        <begin position="13"/>
        <end position="29"/>
    </location>
</feature>
<gene>
    <name evidence="2" type="ORF">RF55_8768</name>
</gene>
<feature type="region of interest" description="Disordered" evidence="1">
    <location>
        <begin position="1"/>
        <end position="36"/>
    </location>
</feature>
<evidence type="ECO:0000256" key="1">
    <source>
        <dbReference type="SAM" id="MobiDB-lite"/>
    </source>
</evidence>
<dbReference type="Proteomes" id="UP000036403">
    <property type="component" value="Unassembled WGS sequence"/>
</dbReference>
<reference evidence="2 3" key="1">
    <citation type="submission" date="2015-04" db="EMBL/GenBank/DDBJ databases">
        <title>Lasius niger genome sequencing.</title>
        <authorList>
            <person name="Konorov E.A."/>
            <person name="Nikitin M.A."/>
            <person name="Kirill M.V."/>
            <person name="Chang P."/>
        </authorList>
    </citation>
    <scope>NUCLEOTIDE SEQUENCE [LARGE SCALE GENOMIC DNA]</scope>
    <source>
        <tissue evidence="2">Whole</tissue>
    </source>
</reference>
<dbReference type="PaxDb" id="67767-A0A0J7KMB6"/>
<organism evidence="2 3">
    <name type="scientific">Lasius niger</name>
    <name type="common">Black garden ant</name>
    <dbReference type="NCBI Taxonomy" id="67767"/>
    <lineage>
        <taxon>Eukaryota</taxon>
        <taxon>Metazoa</taxon>
        <taxon>Ecdysozoa</taxon>
        <taxon>Arthropoda</taxon>
        <taxon>Hexapoda</taxon>
        <taxon>Insecta</taxon>
        <taxon>Pterygota</taxon>
        <taxon>Neoptera</taxon>
        <taxon>Endopterygota</taxon>
        <taxon>Hymenoptera</taxon>
        <taxon>Apocrita</taxon>
        <taxon>Aculeata</taxon>
        <taxon>Formicoidea</taxon>
        <taxon>Formicidae</taxon>
        <taxon>Formicinae</taxon>
        <taxon>Lasius</taxon>
        <taxon>Lasius</taxon>
    </lineage>
</organism>
<evidence type="ECO:0000313" key="2">
    <source>
        <dbReference type="EMBL" id="KMQ91376.1"/>
    </source>
</evidence>
<comment type="caution">
    <text evidence="2">The sequence shown here is derived from an EMBL/GenBank/DDBJ whole genome shotgun (WGS) entry which is preliminary data.</text>
</comment>
<name>A0A0J7KMB6_LASNI</name>
<dbReference type="EMBL" id="LBMM01005611">
    <property type="protein sequence ID" value="KMQ91376.1"/>
    <property type="molecule type" value="Genomic_DNA"/>
</dbReference>